<gene>
    <name evidence="1" type="ORF">Vadar_029174</name>
</gene>
<name>A0ACB7Z9G4_9ERIC</name>
<evidence type="ECO:0000313" key="2">
    <source>
        <dbReference type="Proteomes" id="UP000828048"/>
    </source>
</evidence>
<evidence type="ECO:0000313" key="1">
    <source>
        <dbReference type="EMBL" id="KAH7861672.1"/>
    </source>
</evidence>
<proteinExistence type="predicted"/>
<comment type="caution">
    <text evidence="1">The sequence shown here is derived from an EMBL/GenBank/DDBJ whole genome shotgun (WGS) entry which is preliminary data.</text>
</comment>
<organism evidence="1 2">
    <name type="scientific">Vaccinium darrowii</name>
    <dbReference type="NCBI Taxonomy" id="229202"/>
    <lineage>
        <taxon>Eukaryota</taxon>
        <taxon>Viridiplantae</taxon>
        <taxon>Streptophyta</taxon>
        <taxon>Embryophyta</taxon>
        <taxon>Tracheophyta</taxon>
        <taxon>Spermatophyta</taxon>
        <taxon>Magnoliopsida</taxon>
        <taxon>eudicotyledons</taxon>
        <taxon>Gunneridae</taxon>
        <taxon>Pentapetalae</taxon>
        <taxon>asterids</taxon>
        <taxon>Ericales</taxon>
        <taxon>Ericaceae</taxon>
        <taxon>Vaccinioideae</taxon>
        <taxon>Vaccinieae</taxon>
        <taxon>Vaccinium</taxon>
    </lineage>
</organism>
<protein>
    <submittedName>
        <fullName evidence="1">Uncharacterized protein</fullName>
    </submittedName>
</protein>
<dbReference type="EMBL" id="CM037154">
    <property type="protein sequence ID" value="KAH7861672.1"/>
    <property type="molecule type" value="Genomic_DNA"/>
</dbReference>
<reference evidence="1 2" key="1">
    <citation type="journal article" date="2021" name="Hortic Res">
        <title>High-quality reference genome and annotation aids understanding of berry development for evergreen blueberry (Vaccinium darrowii).</title>
        <authorList>
            <person name="Yu J."/>
            <person name="Hulse-Kemp A.M."/>
            <person name="Babiker E."/>
            <person name="Staton M."/>
        </authorList>
    </citation>
    <scope>NUCLEOTIDE SEQUENCE [LARGE SCALE GENOMIC DNA]</scope>
    <source>
        <strain evidence="2">cv. NJ 8807/NJ 8810</strain>
        <tissue evidence="1">Young leaf</tissue>
    </source>
</reference>
<keyword evidence="2" id="KW-1185">Reference proteome</keyword>
<sequence>MSVMGIKDASAVEERICSAANLKGISLNPKHVAEVALFLASDESIFVRGHNLAVEGGFSVVNNSLAMMMQTQTKQ</sequence>
<dbReference type="Proteomes" id="UP000828048">
    <property type="component" value="Chromosome 4"/>
</dbReference>
<accession>A0ACB7Z9G4</accession>